<dbReference type="SUPFAM" id="SSF56801">
    <property type="entry name" value="Acetyl-CoA synthetase-like"/>
    <property type="match status" value="1"/>
</dbReference>
<dbReference type="Gene3D" id="3.40.50.12780">
    <property type="entry name" value="N-terminal domain of ligase-like"/>
    <property type="match status" value="1"/>
</dbReference>
<protein>
    <submittedName>
        <fullName evidence="5">NRPS-like enzyme</fullName>
    </submittedName>
</protein>
<sequence>MSEFANACVLRVTAIPPTLPQYCGMIAGEHLMILMSGHFDEGDKYHTVNKAQVGRLPHRAEKREESAYVEVVAAWRLISRRQMLLAPNYNTAPNCYDTATTIAYPILKILDYYAHLRPDAVFAEYPLSQSTYSQGYRKITYHDLANAVNGVARWLIQNLEMGNGSTKLAYIGPNDMRYSVLTLASIKAGYSCKVIICPTPRPSHIAGILEGDEMHVLDVPTTQEHLDTAYPPLPFSRSLGEVLSEPLLTIHTSGSTRLPRPMTFTHDTARKGMKMHCLDAPEEYESLGKLYYGKRVFLVLPPFHGACLVSLLLNALPFSTVMVAPQSKAKVAIVPPSILEELVQEPDLLEYCALSLDCIIYCGGDLPQQVGDVVAVKIPLYNQYGSTELGLLPMILSNSYRKPKDWKYLEFHPDMGLQFRPAMDDQYELCMVRQKLVETQQLVFTYPGFTDASEYATGDLFERHPSPEKSGLWTWRGRRDDIIVLTNGEKINPVGMEHCITSRSRLISGALVTGSQHFQPILLVEKKDDVGESESKDRDALLETIWPIIQEANQVVPAYARIEKTHILFTQSEKPMKRSAKGTIQRAATIESYQQELEALHASIALDTSIEDGQCILNPDQIEDLYVREMDSQQTLSAVRILRRDLPDTGVSPIILALIDKSCNNGKDKQQSTIDRRLAERYLALETYQEMIDRIPRAGPSQQRPEGHYVLITDSMNGVGPYILDTLLKHSSVKHVYCVSNVEDGRAEQLYANRCRQLEINLDPQNVTFLKVDLSQKELALSPGGYGDLRGSVTMIIHTAWANNLVWSFSSFEPHLRGLVNLLELCTVAKNRPKLFWVSSMAGPLKMHGDCAALPEQTVQMNRPSINSYGESRYVGEQLLQYAHDRLGLEISIARLTYVPGATESPSVWSQNDWLSGLIAASLQMGTLPGSLGQRCSHVDWIPMDLLSHVLVDLLIEDTPKDDTEAGQVGGIATPLFHVFHPVNLHPIDWRAVHDIIIDETQRITTRRLKSVTFQQWIRRVQIEQDFQMSSPEHVHNPKLDGQAEAPDPPVLQQRLSGMHSAMRMLDFYLDVFATDAVYGLPATEKTAKSSAILRSIPAVQDGWIRKWVREWVEAFS</sequence>
<dbReference type="InterPro" id="IPR042099">
    <property type="entry name" value="ANL_N_sf"/>
</dbReference>
<dbReference type="SUPFAM" id="SSF51735">
    <property type="entry name" value="NAD(P)-binding Rossmann-fold domains"/>
    <property type="match status" value="1"/>
</dbReference>
<feature type="domain" description="Thioester reductase (TE)" evidence="4">
    <location>
        <begin position="719"/>
        <end position="949"/>
    </location>
</feature>
<accession>A0A318Y805</accession>
<dbReference type="InterPro" id="IPR036291">
    <property type="entry name" value="NAD(P)-bd_dom_sf"/>
</dbReference>
<feature type="domain" description="AMP-dependent synthetase/ligase" evidence="3">
    <location>
        <begin position="125"/>
        <end position="393"/>
    </location>
</feature>
<dbReference type="PANTHER" id="PTHR43439:SF2">
    <property type="entry name" value="ENZYME, PUTATIVE (JCVI)-RELATED"/>
    <property type="match status" value="1"/>
</dbReference>
<dbReference type="Gene3D" id="3.40.50.720">
    <property type="entry name" value="NAD(P)-binding Rossmann-like Domain"/>
    <property type="match status" value="1"/>
</dbReference>
<dbReference type="GeneID" id="37130666"/>
<dbReference type="InterPro" id="IPR000873">
    <property type="entry name" value="AMP-dep_synth/lig_dom"/>
</dbReference>
<proteinExistence type="predicted"/>
<dbReference type="Pfam" id="PF00501">
    <property type="entry name" value="AMP-binding"/>
    <property type="match status" value="1"/>
</dbReference>
<dbReference type="EMBL" id="KZ821484">
    <property type="protein sequence ID" value="PYH30034.1"/>
    <property type="molecule type" value="Genomic_DNA"/>
</dbReference>
<dbReference type="OrthoDB" id="429813at2759"/>
<dbReference type="PANTHER" id="PTHR43439">
    <property type="entry name" value="PHENYLACETATE-COENZYME A LIGASE"/>
    <property type="match status" value="1"/>
</dbReference>
<keyword evidence="2" id="KW-0597">Phosphoprotein</keyword>
<dbReference type="Proteomes" id="UP000247647">
    <property type="component" value="Unassembled WGS sequence"/>
</dbReference>
<evidence type="ECO:0000259" key="4">
    <source>
        <dbReference type="Pfam" id="PF07993"/>
    </source>
</evidence>
<dbReference type="InterPro" id="IPR051414">
    <property type="entry name" value="Adenylate-forming_Reductase"/>
</dbReference>
<evidence type="ECO:0000313" key="6">
    <source>
        <dbReference type="Proteomes" id="UP000247647"/>
    </source>
</evidence>
<name>A0A318Y805_ASPNB</name>
<evidence type="ECO:0000259" key="3">
    <source>
        <dbReference type="Pfam" id="PF00501"/>
    </source>
</evidence>
<organism evidence="5 6">
    <name type="scientific">Aspergillus neoniger (strain CBS 115656)</name>
    <dbReference type="NCBI Taxonomy" id="1448310"/>
    <lineage>
        <taxon>Eukaryota</taxon>
        <taxon>Fungi</taxon>
        <taxon>Dikarya</taxon>
        <taxon>Ascomycota</taxon>
        <taxon>Pezizomycotina</taxon>
        <taxon>Eurotiomycetes</taxon>
        <taxon>Eurotiomycetidae</taxon>
        <taxon>Eurotiales</taxon>
        <taxon>Aspergillaceae</taxon>
        <taxon>Aspergillus</taxon>
        <taxon>Aspergillus subgen. Circumdati</taxon>
    </lineage>
</organism>
<dbReference type="Pfam" id="PF23562">
    <property type="entry name" value="AMP-binding_C_3"/>
    <property type="match status" value="1"/>
</dbReference>
<dbReference type="Pfam" id="PF07993">
    <property type="entry name" value="NAD_binding_4"/>
    <property type="match status" value="1"/>
</dbReference>
<keyword evidence="6" id="KW-1185">Reference proteome</keyword>
<evidence type="ECO:0000256" key="1">
    <source>
        <dbReference type="ARBA" id="ARBA00022450"/>
    </source>
</evidence>
<dbReference type="RefSeq" id="XP_025475512.1">
    <property type="nucleotide sequence ID" value="XM_025628210.1"/>
</dbReference>
<dbReference type="AlphaFoldDB" id="A0A318Y805"/>
<keyword evidence="1" id="KW-0596">Phosphopantetheine</keyword>
<evidence type="ECO:0000313" key="5">
    <source>
        <dbReference type="EMBL" id="PYH30034.1"/>
    </source>
</evidence>
<dbReference type="InterPro" id="IPR013120">
    <property type="entry name" value="FAR_NAD-bd"/>
</dbReference>
<evidence type="ECO:0000256" key="2">
    <source>
        <dbReference type="ARBA" id="ARBA00022553"/>
    </source>
</evidence>
<reference evidence="5" key="1">
    <citation type="submission" date="2016-12" db="EMBL/GenBank/DDBJ databases">
        <title>The genomes of Aspergillus section Nigri reveals drivers in fungal speciation.</title>
        <authorList>
            <consortium name="DOE Joint Genome Institute"/>
            <person name="Vesth T.C."/>
            <person name="Nybo J."/>
            <person name="Theobald S."/>
            <person name="Brandl J."/>
            <person name="Frisvad J.C."/>
            <person name="Nielsen K.F."/>
            <person name="Lyhne E.K."/>
            <person name="Kogle M.E."/>
            <person name="Kuo A."/>
            <person name="Riley R."/>
            <person name="Clum A."/>
            <person name="Nolan M."/>
            <person name="Lipzen A."/>
            <person name="Salamov A."/>
            <person name="Henrissat B."/>
            <person name="Wiebenga A."/>
            <person name="De Vries R.P."/>
            <person name="Grigoriev I.V."/>
            <person name="Mortensen U.H."/>
            <person name="Andersen M.R."/>
            <person name="Baker S.E."/>
        </authorList>
    </citation>
    <scope>NUCLEOTIDE SEQUENCE [LARGE SCALE GENOMIC DNA]</scope>
    <source>
        <strain evidence="5">CBS 115656</strain>
    </source>
</reference>
<gene>
    <name evidence="5" type="ORF">BO87DRAFT_446393</name>
</gene>